<dbReference type="SUPFAM" id="SSF81665">
    <property type="entry name" value="Calcium ATPase, transmembrane domain M"/>
    <property type="match status" value="1"/>
</dbReference>
<dbReference type="CDD" id="cd07542">
    <property type="entry name" value="P-type_ATPase_cation"/>
    <property type="match status" value="1"/>
</dbReference>
<dbReference type="InterPro" id="IPR023214">
    <property type="entry name" value="HAD_sf"/>
</dbReference>
<keyword evidence="9 13" id="KW-1278">Translocase</keyword>
<keyword evidence="10 13" id="KW-1133">Transmembrane helix</keyword>
<feature type="transmembrane region" description="Helical" evidence="13">
    <location>
        <begin position="1384"/>
        <end position="1404"/>
    </location>
</feature>
<gene>
    <name evidence="18" type="ORF">BZA70DRAFT_273564</name>
</gene>
<dbReference type="InterPro" id="IPR023299">
    <property type="entry name" value="ATPase_P-typ_cyto_dom_N"/>
</dbReference>
<evidence type="ECO:0000313" key="19">
    <source>
        <dbReference type="Proteomes" id="UP001498771"/>
    </source>
</evidence>
<dbReference type="Pfam" id="PF00690">
    <property type="entry name" value="Cation_ATPase_N"/>
    <property type="match status" value="1"/>
</dbReference>
<dbReference type="Pfam" id="PF13246">
    <property type="entry name" value="Cation_ATPase"/>
    <property type="match status" value="1"/>
</dbReference>
<dbReference type="EC" id="7.2.2.-" evidence="13"/>
<feature type="domain" description="P-type ATPase A" evidence="15">
    <location>
        <begin position="491"/>
        <end position="630"/>
    </location>
</feature>
<dbReference type="SFLD" id="SFLDF00027">
    <property type="entry name" value="p-type_atpase"/>
    <property type="match status" value="1"/>
</dbReference>
<dbReference type="PANTHER" id="PTHR45630">
    <property type="entry name" value="CATION-TRANSPORTING ATPASE-RELATED"/>
    <property type="match status" value="1"/>
</dbReference>
<feature type="region of interest" description="Disordered" evidence="14">
    <location>
        <begin position="829"/>
        <end position="853"/>
    </location>
</feature>
<sequence length="1448" mass="162229">MSFSGPDHDHLPFQSGPLPAVVDHSSDPLANDPDYPDGSSALSRSASSSSFASIRGRQRSRRDSVLTERSYYGEMAQDGPFDGPAPDSVPSSISAFAHLRDPAGHSHLHNLARSRSRSTSVSSTRSFRFFDAAAVERANDIDRQMHPYRYDIDNDEEAYARAHALERDSMDEIHSLHTVTSSGDFNQHIIHDSPDPAALDDDDHHHRDRYKRYSNNDATDRPLLDHAGSFDISPTATGEPSTPEIMQQTVYLPEEDLIIALAGYKSSPLRLFLLTLLCVSTGGLAYLILRWLPKWRVSLLGYKAPLSNCDWVVLENQWGELSFLNVEKKPYNYPMSSVFNVHKSGSKPSDEIGYDPTIKSLHYFNYRYMRLILHPIEGKFELNNDWKDPSWLNLSAARKGLDMVTVGERQTVFGSNSIDIEDKPVFKLLVDEVLHPFYIFQLFSMILWSLDEYYYYATCILVISAISITNTLIETKSNMRRLREISRVVCSVRVLRENYWSTIPSTELVPGDIFEVSDPSLSEFPCDAMLLTGDGIINESMLTGESIPVSKYSATPESMAHLIDSGITLAPEIARNFLFCGTKIVRLRKPQDRASSPEDGEDLQGEPEAVALALAVRTGFNTTKGALVRSMLFPKPSGFKFYRDSFIYIAFMSAMAAVGFIFYTITFIRLGLPASLIAFRSLDLITIVVPPALPATLTIGTNIALARLKQKNIFCISPNRVNVGGKLDIVCFDKTGTLTEDGLDVLGVLVCNRHENLFSDVMPAAKYVVPASAKDLKKDWTVRLSMLYAMASCHSLKLIDDELMGDPLDIKMFMFTGWGLSEDGEVYTPAPESAEERYSPTTTSPQNTTLRSSGADSLAPMIMLPPRKLARTIVACDNDADPSTVDPDEANLGIIKMFEFVSQLRRMSVVVKRYRDSDMQVYVKGAPEILPQICNPDSFPEDYEQTLESYTHRGYRVIGIATKTLPNMSWYKAQKLKREDVEKDLDFVGFIVFENKLKPSTKSIIQELSAADLRTVMCTGDNVLTAISVARECELIHPGAPVFVPHFRSDELGIEWECIDNAYIKLDSATLMPTVDPDAPTRPSAREMRKYTLAITGEVFRWIMNYASSDMIRRMLIKADIYARMSPDEKHELVEKLQEIDYSVCFCGDGANDCGALKAADVGISLSEAEASVAAPFTSRVFEISCVPDVIREGRASLVTSFSCFKYMSLYSAIQFSTVGILYASGTNLGDFQFLMIDMFLILPIAVFMAWAKPYPVLSRKRPTANLVSQKILIKLVGQIVISVFFQFIIWEAVKRQPWYTPPIPGSDDSHVQSSDNTSLFLASCYQYIFVAMVLSVGPPYREPMRKNRPFMAMIAATTLIVTLILMVPPRWLFNLLVLTQMTLGFKLFILAVAAVNFGAAWVGERYLFVSLARTLTHIRRTVRGGRRKVRKQFKVLLEQHAQDFELL</sequence>
<keyword evidence="3" id="KW-0597">Phosphoprotein</keyword>
<dbReference type="InterPro" id="IPR008250">
    <property type="entry name" value="ATPase_P-typ_transduc_dom_A_sf"/>
</dbReference>
<dbReference type="Gene3D" id="2.70.150.10">
    <property type="entry name" value="Calcium-transporting ATPase, cytoplasmic transduction domain A"/>
    <property type="match status" value="2"/>
</dbReference>
<dbReference type="PROSITE" id="PS00154">
    <property type="entry name" value="ATPASE_E1_E2"/>
    <property type="match status" value="1"/>
</dbReference>
<protein>
    <recommendedName>
        <fullName evidence="13">Cation-transporting ATPase</fullName>
        <ecNumber evidence="13">7.2.2.-</ecNumber>
    </recommendedName>
</protein>
<evidence type="ECO:0000259" key="16">
    <source>
        <dbReference type="Pfam" id="PF00690"/>
    </source>
</evidence>
<dbReference type="GeneID" id="90037361"/>
<evidence type="ECO:0000256" key="7">
    <source>
        <dbReference type="ARBA" id="ARBA00022840"/>
    </source>
</evidence>
<dbReference type="Gene3D" id="1.20.1110.10">
    <property type="entry name" value="Calcium-transporting ATPase, transmembrane domain"/>
    <property type="match status" value="1"/>
</dbReference>
<evidence type="ECO:0000256" key="5">
    <source>
        <dbReference type="ARBA" id="ARBA00022723"/>
    </source>
</evidence>
<dbReference type="EMBL" id="JBBJBU010000001">
    <property type="protein sequence ID" value="KAK7208376.1"/>
    <property type="molecule type" value="Genomic_DNA"/>
</dbReference>
<dbReference type="InterPro" id="IPR059000">
    <property type="entry name" value="ATPase_P-type_domA"/>
</dbReference>
<dbReference type="SUPFAM" id="SSF81660">
    <property type="entry name" value="Metal cation-transporting ATPase, ATP-binding domain N"/>
    <property type="match status" value="1"/>
</dbReference>
<feature type="transmembrane region" description="Helical" evidence="13">
    <location>
        <begin position="1272"/>
        <end position="1291"/>
    </location>
</feature>
<keyword evidence="7 13" id="KW-0067">ATP-binding</keyword>
<dbReference type="SUPFAM" id="SSF81653">
    <property type="entry name" value="Calcium ATPase, transduction domain A"/>
    <property type="match status" value="1"/>
</dbReference>
<evidence type="ECO:0000256" key="2">
    <source>
        <dbReference type="ARBA" id="ARBA00006000"/>
    </source>
</evidence>
<evidence type="ECO:0000313" key="18">
    <source>
        <dbReference type="EMBL" id="KAK7208376.1"/>
    </source>
</evidence>
<comment type="catalytic activity">
    <reaction evidence="12 13">
        <text>ATP + H2O = ADP + phosphate + H(+)</text>
        <dbReference type="Rhea" id="RHEA:13065"/>
        <dbReference type="ChEBI" id="CHEBI:15377"/>
        <dbReference type="ChEBI" id="CHEBI:15378"/>
        <dbReference type="ChEBI" id="CHEBI:30616"/>
        <dbReference type="ChEBI" id="CHEBI:43474"/>
        <dbReference type="ChEBI" id="CHEBI:456216"/>
    </reaction>
</comment>
<evidence type="ECO:0000256" key="12">
    <source>
        <dbReference type="ARBA" id="ARBA00049360"/>
    </source>
</evidence>
<feature type="transmembrane region" description="Helical" evidence="13">
    <location>
        <begin position="1232"/>
        <end position="1251"/>
    </location>
</feature>
<feature type="transmembrane region" description="Helical" evidence="13">
    <location>
        <begin position="684"/>
        <end position="705"/>
    </location>
</feature>
<dbReference type="PROSITE" id="PS01229">
    <property type="entry name" value="COF_2"/>
    <property type="match status" value="1"/>
</dbReference>
<feature type="compositionally biased region" description="Polar residues" evidence="14">
    <location>
        <begin position="232"/>
        <end position="242"/>
    </location>
</feature>
<feature type="transmembrane region" description="Helical" evidence="13">
    <location>
        <begin position="1351"/>
        <end position="1372"/>
    </location>
</feature>
<evidence type="ECO:0000256" key="3">
    <source>
        <dbReference type="ARBA" id="ARBA00022553"/>
    </source>
</evidence>
<feature type="compositionally biased region" description="Polar residues" evidence="14">
    <location>
        <begin position="839"/>
        <end position="853"/>
    </location>
</feature>
<accession>A0ABR1FET1</accession>
<feature type="region of interest" description="Disordered" evidence="14">
    <location>
        <begin position="185"/>
        <end position="242"/>
    </location>
</feature>
<dbReference type="InterPro" id="IPR018303">
    <property type="entry name" value="ATPase_P-typ_P_site"/>
</dbReference>
<feature type="compositionally biased region" description="Low complexity" evidence="14">
    <location>
        <begin position="39"/>
        <end position="53"/>
    </location>
</feature>
<keyword evidence="6 13" id="KW-0547">Nucleotide-binding</keyword>
<evidence type="ECO:0000256" key="13">
    <source>
        <dbReference type="RuleBase" id="RU362082"/>
    </source>
</evidence>
<dbReference type="SUPFAM" id="SSF56784">
    <property type="entry name" value="HAD-like"/>
    <property type="match status" value="1"/>
</dbReference>
<evidence type="ECO:0000256" key="11">
    <source>
        <dbReference type="ARBA" id="ARBA00023136"/>
    </source>
</evidence>
<dbReference type="SFLD" id="SFLDS00003">
    <property type="entry name" value="Haloacid_Dehalogenase"/>
    <property type="match status" value="1"/>
</dbReference>
<keyword evidence="4 13" id="KW-0812">Transmembrane</keyword>
<comment type="subcellular location">
    <subcellularLocation>
        <location evidence="1 13">Membrane</location>
        <topology evidence="1 13">Multi-pass membrane protein</topology>
    </subcellularLocation>
</comment>
<dbReference type="InterPro" id="IPR047819">
    <property type="entry name" value="P5A-ATPase_N"/>
</dbReference>
<feature type="transmembrane region" description="Helical" evidence="13">
    <location>
        <begin position="453"/>
        <end position="473"/>
    </location>
</feature>
<feature type="domain" description="Cation-transporting P-type ATPase N-terminal" evidence="16">
    <location>
        <begin position="396"/>
        <end position="448"/>
    </location>
</feature>
<dbReference type="Proteomes" id="UP001498771">
    <property type="component" value="Unassembled WGS sequence"/>
</dbReference>
<dbReference type="RefSeq" id="XP_064771409.1">
    <property type="nucleotide sequence ID" value="XM_064911849.1"/>
</dbReference>
<keyword evidence="11 13" id="KW-0472">Membrane</keyword>
<feature type="region of interest" description="Disordered" evidence="14">
    <location>
        <begin position="1"/>
        <end position="65"/>
    </location>
</feature>
<dbReference type="PRINTS" id="PR00119">
    <property type="entry name" value="CATATPASE"/>
</dbReference>
<keyword evidence="5 13" id="KW-0479">Metal-binding</keyword>
<feature type="transmembrane region" description="Helical" evidence="13">
    <location>
        <begin position="428"/>
        <end position="447"/>
    </location>
</feature>
<feature type="transmembrane region" description="Helical" evidence="13">
    <location>
        <begin position="271"/>
        <end position="289"/>
    </location>
</feature>
<organism evidence="18 19">
    <name type="scientific">Myxozyma melibiosi</name>
    <dbReference type="NCBI Taxonomy" id="54550"/>
    <lineage>
        <taxon>Eukaryota</taxon>
        <taxon>Fungi</taxon>
        <taxon>Dikarya</taxon>
        <taxon>Ascomycota</taxon>
        <taxon>Saccharomycotina</taxon>
        <taxon>Lipomycetes</taxon>
        <taxon>Lipomycetales</taxon>
        <taxon>Lipomycetaceae</taxon>
        <taxon>Myxozyma</taxon>
    </lineage>
</organism>
<evidence type="ECO:0000256" key="9">
    <source>
        <dbReference type="ARBA" id="ARBA00022967"/>
    </source>
</evidence>
<evidence type="ECO:0000259" key="17">
    <source>
        <dbReference type="Pfam" id="PF12409"/>
    </source>
</evidence>
<dbReference type="Pfam" id="PF12409">
    <property type="entry name" value="P5-ATPase"/>
    <property type="match status" value="1"/>
</dbReference>
<feature type="transmembrane region" description="Helical" evidence="13">
    <location>
        <begin position="1320"/>
        <end position="1339"/>
    </location>
</feature>
<dbReference type="InterPro" id="IPR044492">
    <property type="entry name" value="P_typ_ATPase_HD_dom"/>
</dbReference>
<evidence type="ECO:0000256" key="1">
    <source>
        <dbReference type="ARBA" id="ARBA00004141"/>
    </source>
</evidence>
<evidence type="ECO:0000259" key="15">
    <source>
        <dbReference type="Pfam" id="PF00122"/>
    </source>
</evidence>
<evidence type="ECO:0000256" key="14">
    <source>
        <dbReference type="SAM" id="MobiDB-lite"/>
    </source>
</evidence>
<comment type="similarity">
    <text evidence="2 13">Belongs to the cation transport ATPase (P-type) (TC 3.A.3) family. Type V subfamily.</text>
</comment>
<comment type="caution">
    <text evidence="18">The sequence shown here is derived from an EMBL/GenBank/DDBJ whole genome shotgun (WGS) entry which is preliminary data.</text>
</comment>
<dbReference type="NCBIfam" id="TIGR01494">
    <property type="entry name" value="ATPase_P-type"/>
    <property type="match status" value="2"/>
</dbReference>
<evidence type="ECO:0000256" key="10">
    <source>
        <dbReference type="ARBA" id="ARBA00022989"/>
    </source>
</evidence>
<dbReference type="InterPro" id="IPR047821">
    <property type="entry name" value="P5B-type_ATPase"/>
</dbReference>
<dbReference type="NCBIfam" id="TIGR01657">
    <property type="entry name" value="P-ATPase-V"/>
    <property type="match status" value="1"/>
</dbReference>
<dbReference type="Pfam" id="PF00122">
    <property type="entry name" value="E1-E2_ATPase"/>
    <property type="match status" value="1"/>
</dbReference>
<reference evidence="18 19" key="1">
    <citation type="submission" date="2024-03" db="EMBL/GenBank/DDBJ databases">
        <title>Genome-scale model development and genomic sequencing of the oleaginous clade Lipomyces.</title>
        <authorList>
            <consortium name="Lawrence Berkeley National Laboratory"/>
            <person name="Czajka J.J."/>
            <person name="Han Y."/>
            <person name="Kim J."/>
            <person name="Mondo S.J."/>
            <person name="Hofstad B.A."/>
            <person name="Robles A."/>
            <person name="Haridas S."/>
            <person name="Riley R."/>
            <person name="LaButti K."/>
            <person name="Pangilinan J."/>
            <person name="Andreopoulos W."/>
            <person name="Lipzen A."/>
            <person name="Yan J."/>
            <person name="Wang M."/>
            <person name="Ng V."/>
            <person name="Grigoriev I.V."/>
            <person name="Spatafora J.W."/>
            <person name="Magnuson J.K."/>
            <person name="Baker S.E."/>
            <person name="Pomraning K.R."/>
        </authorList>
    </citation>
    <scope>NUCLEOTIDE SEQUENCE [LARGE SCALE GENOMIC DNA]</scope>
    <source>
        <strain evidence="18 19">Phaff 52-87</strain>
    </source>
</reference>
<evidence type="ECO:0000256" key="6">
    <source>
        <dbReference type="ARBA" id="ARBA00022741"/>
    </source>
</evidence>
<feature type="domain" description="P5B-type ATPase N-terminal" evidence="17">
    <location>
        <begin position="255"/>
        <end position="374"/>
    </location>
</feature>
<dbReference type="SFLD" id="SFLDG00002">
    <property type="entry name" value="C1.7:_P-type_atpase_like"/>
    <property type="match status" value="1"/>
</dbReference>
<keyword evidence="8 13" id="KW-0460">Magnesium</keyword>
<dbReference type="InterPro" id="IPR006544">
    <property type="entry name" value="P-type_TPase_V"/>
</dbReference>
<dbReference type="Gene3D" id="3.40.1110.10">
    <property type="entry name" value="Calcium-transporting ATPase, cytoplasmic domain N"/>
    <property type="match status" value="2"/>
</dbReference>
<dbReference type="Gene3D" id="3.40.50.1000">
    <property type="entry name" value="HAD superfamily/HAD-like"/>
    <property type="match status" value="2"/>
</dbReference>
<dbReference type="InterPro" id="IPR004014">
    <property type="entry name" value="ATPase_P-typ_cation-transptr_N"/>
</dbReference>
<dbReference type="InterPro" id="IPR023298">
    <property type="entry name" value="ATPase_P-typ_TM_dom_sf"/>
</dbReference>
<name>A0ABR1FET1_9ASCO</name>
<evidence type="ECO:0000256" key="8">
    <source>
        <dbReference type="ARBA" id="ARBA00022842"/>
    </source>
</evidence>
<keyword evidence="19" id="KW-1185">Reference proteome</keyword>
<proteinExistence type="inferred from homology"/>
<feature type="compositionally biased region" description="Basic and acidic residues" evidence="14">
    <location>
        <begin position="1"/>
        <end position="11"/>
    </location>
</feature>
<evidence type="ECO:0000256" key="4">
    <source>
        <dbReference type="ARBA" id="ARBA00022692"/>
    </source>
</evidence>
<dbReference type="InterPro" id="IPR001757">
    <property type="entry name" value="P_typ_ATPase"/>
</dbReference>
<dbReference type="InterPro" id="IPR036412">
    <property type="entry name" value="HAD-like_sf"/>
</dbReference>
<feature type="transmembrane region" description="Helical" evidence="13">
    <location>
        <begin position="646"/>
        <end position="672"/>
    </location>
</feature>
<feature type="transmembrane region" description="Helical" evidence="13">
    <location>
        <begin position="1207"/>
        <end position="1226"/>
    </location>
</feature>
<dbReference type="PANTHER" id="PTHR45630:SF8">
    <property type="entry name" value="CATION-TRANSPORTING ATPASE"/>
    <property type="match status" value="1"/>
</dbReference>